<reference evidence="2" key="2">
    <citation type="journal article" date="2018" name="Mol. Plant Microbe Interact.">
        <title>Genome sequence resources for the wheat stripe rust pathogen (Puccinia striiformis f. sp. tritici) and the barley stripe rust pathogen (Puccinia striiformis f. sp. hordei).</title>
        <authorList>
            <person name="Xia C."/>
            <person name="Wang M."/>
            <person name="Yin C."/>
            <person name="Cornejo O.E."/>
            <person name="Hulbert S.H."/>
            <person name="Chen X."/>
        </authorList>
    </citation>
    <scope>NUCLEOTIDE SEQUENCE [LARGE SCALE GENOMIC DNA]</scope>
    <source>
        <strain evidence="2">93-210</strain>
    </source>
</reference>
<evidence type="ECO:0000313" key="1">
    <source>
        <dbReference type="EMBL" id="KAI7961753.1"/>
    </source>
</evidence>
<evidence type="ECO:0000313" key="2">
    <source>
        <dbReference type="Proteomes" id="UP001060170"/>
    </source>
</evidence>
<protein>
    <submittedName>
        <fullName evidence="1">Uncharacterized protein</fullName>
    </submittedName>
</protein>
<name>A0ACC0EVT1_9BASI</name>
<dbReference type="EMBL" id="CM045866">
    <property type="protein sequence ID" value="KAI7961753.1"/>
    <property type="molecule type" value="Genomic_DNA"/>
</dbReference>
<accession>A0ACC0EVT1</accession>
<keyword evidence="2" id="KW-1185">Reference proteome</keyword>
<comment type="caution">
    <text evidence="1">The sequence shown here is derived from an EMBL/GenBank/DDBJ whole genome shotgun (WGS) entry which is preliminary data.</text>
</comment>
<organism evidence="1 2">
    <name type="scientific">Puccinia striiformis f. sp. tritici</name>
    <dbReference type="NCBI Taxonomy" id="168172"/>
    <lineage>
        <taxon>Eukaryota</taxon>
        <taxon>Fungi</taxon>
        <taxon>Dikarya</taxon>
        <taxon>Basidiomycota</taxon>
        <taxon>Pucciniomycotina</taxon>
        <taxon>Pucciniomycetes</taxon>
        <taxon>Pucciniales</taxon>
        <taxon>Pucciniaceae</taxon>
        <taxon>Puccinia</taxon>
    </lineage>
</organism>
<proteinExistence type="predicted"/>
<gene>
    <name evidence="1" type="ORF">MJO28_002242</name>
</gene>
<dbReference type="Proteomes" id="UP001060170">
    <property type="component" value="Chromosome 2"/>
</dbReference>
<sequence>MTQVTSHLSHSSEITMKIASTLSPFYSVGMFRAYAILTLTHFLATVIPGSAAHPAWQQEVKSTTTALNRVENDRLHLCENIEQASSSCNFPIENVKQISPPNLSKSLQDYSHKEQPRREFLFKELLDYPTGSSLTVQDRLDIEENWSNHEAELMELEDYEKDSKEIFHNAVAQYEHLKKHQTIEEETEQAYNHLLFVESTYKKTRKLMKFKLLELGKVKSPGGQEELNKFVEKFVDEIKEQIKTMDSQGMYFQRKDYHNAKEERGKLLAVPICLMSTIQFLYTQNFIDQQTTRSLLLEDGFLSNAISINSFFLEANYGFSIHEMATDLPKQWLWPLGLSAMQTLNKEDALRINFEFLTSDEFIPKEGYRELELLLKSIKRRNYVHKLKTVPKIKEFRFLNEEDMEDVERDVEQLGKILLKTLDRKKNHKLVYIESRSLSSKICELLDFFELNLHPGIIKKISKKSGMPQGFEEQHKLMLMFTRMTFNQEMQRSFDEFTLNYPGTYLFHGLDIKSIYEYYNNTLKNLLKSFTNLHQSVLSNRNDDALSHWLNEQMDLRILANTPQVDHQKWEDNWEKVKSETEKIKYWP</sequence>
<reference evidence="1 2" key="3">
    <citation type="journal article" date="2022" name="Microbiol. Spectr.">
        <title>Folding features and dynamics of 3D genome architecture in plant fungal pathogens.</title>
        <authorList>
            <person name="Xia C."/>
        </authorList>
    </citation>
    <scope>NUCLEOTIDE SEQUENCE [LARGE SCALE GENOMIC DNA]</scope>
    <source>
        <strain evidence="1 2">93-210</strain>
    </source>
</reference>
<reference evidence="2" key="1">
    <citation type="journal article" date="2018" name="BMC Genomics">
        <title>Genomic insights into host adaptation between the wheat stripe rust pathogen (Puccinia striiformis f. sp. tritici) and the barley stripe rust pathogen (Puccinia striiformis f. sp. hordei).</title>
        <authorList>
            <person name="Xia C."/>
            <person name="Wang M."/>
            <person name="Yin C."/>
            <person name="Cornejo O.E."/>
            <person name="Hulbert S.H."/>
            <person name="Chen X."/>
        </authorList>
    </citation>
    <scope>NUCLEOTIDE SEQUENCE [LARGE SCALE GENOMIC DNA]</scope>
    <source>
        <strain evidence="2">93-210</strain>
    </source>
</reference>